<comment type="caution">
    <text evidence="4">The sequence shown here is derived from an EMBL/GenBank/DDBJ whole genome shotgun (WGS) entry which is preliminary data.</text>
</comment>
<feature type="transmembrane region" description="Helical" evidence="2">
    <location>
        <begin position="280"/>
        <end position="299"/>
    </location>
</feature>
<organism evidence="4 5">
    <name type="scientific">Ascochyta lentis</name>
    <dbReference type="NCBI Taxonomy" id="205686"/>
    <lineage>
        <taxon>Eukaryota</taxon>
        <taxon>Fungi</taxon>
        <taxon>Dikarya</taxon>
        <taxon>Ascomycota</taxon>
        <taxon>Pezizomycotina</taxon>
        <taxon>Dothideomycetes</taxon>
        <taxon>Pleosporomycetidae</taxon>
        <taxon>Pleosporales</taxon>
        <taxon>Pleosporineae</taxon>
        <taxon>Didymellaceae</taxon>
        <taxon>Ascochyta</taxon>
    </lineage>
</organism>
<name>A0A8H7ML56_9PLEO</name>
<keyword evidence="2" id="KW-0812">Transmembrane</keyword>
<feature type="region of interest" description="Disordered" evidence="1">
    <location>
        <begin position="1"/>
        <end position="43"/>
    </location>
</feature>
<reference evidence="4" key="2">
    <citation type="submission" date="2020-09" db="EMBL/GenBank/DDBJ databases">
        <title>Reference genome assembly for Australian Ascochyta lentis isolate Al4.</title>
        <authorList>
            <person name="Lee R.C."/>
            <person name="Farfan-Caceres L.M."/>
            <person name="Debler J.W."/>
            <person name="Williams A.H."/>
            <person name="Henares B.M."/>
        </authorList>
    </citation>
    <scope>NUCLEOTIDE SEQUENCE</scope>
    <source>
        <strain evidence="4">Al4</strain>
    </source>
</reference>
<dbReference type="PANTHER" id="PTHR34502:SF4">
    <property type="entry name" value="DUF6594 DOMAIN-CONTAINING PROTEIN"/>
    <property type="match status" value="1"/>
</dbReference>
<feature type="compositionally biased region" description="Polar residues" evidence="1">
    <location>
        <begin position="16"/>
        <end position="29"/>
    </location>
</feature>
<dbReference type="EMBL" id="RZGK01000004">
    <property type="protein sequence ID" value="KAF9699563.1"/>
    <property type="molecule type" value="Genomic_DNA"/>
</dbReference>
<evidence type="ECO:0000256" key="1">
    <source>
        <dbReference type="SAM" id="MobiDB-lite"/>
    </source>
</evidence>
<keyword evidence="5" id="KW-1185">Reference proteome</keyword>
<reference evidence="4" key="1">
    <citation type="submission" date="2018-12" db="EMBL/GenBank/DDBJ databases">
        <authorList>
            <person name="Syme R.A."/>
            <person name="Farfan-Caceres L."/>
            <person name="Lichtenzveig J."/>
        </authorList>
    </citation>
    <scope>NUCLEOTIDE SEQUENCE</scope>
    <source>
        <strain evidence="4">Al4</strain>
    </source>
</reference>
<feature type="domain" description="DUF6594" evidence="3">
    <location>
        <begin position="58"/>
        <end position="318"/>
    </location>
</feature>
<evidence type="ECO:0000313" key="5">
    <source>
        <dbReference type="Proteomes" id="UP000651452"/>
    </source>
</evidence>
<keyword evidence="2" id="KW-0472">Membrane</keyword>
<gene>
    <name evidence="4" type="ORF">EKO04_002654</name>
</gene>
<proteinExistence type="predicted"/>
<feature type="transmembrane region" description="Helical" evidence="2">
    <location>
        <begin position="256"/>
        <end position="274"/>
    </location>
</feature>
<sequence length="327" mass="36767">MSPRSFTSLPGPVTSPGANVPTNGSSLQLPTPPASPTATHCSIGQDAKRNTAWKYEGYKALSQWMASDDDFFIVRRFGAVNAHVILWMQHQISQKENALAELHEQMETSDKANGVEGRNDSFEWDKVNLTERHNLMRDLAALLLHYNKYVNAYSKIRARPAAEKRQVRNLQSWFLDAHEKDREVIDEKECEFVTHTHDLISINSRERPPLGEWLESCQKLQKFKPFRAKHQDGKHVPSAATQYYSNAKFERLTKSAIIGGGLVMLLAPVWWLAFVSDINVRLGIITGFLCLFISVMATATNKPFETVAATAAYAAVLMVFMQIEVSG</sequence>
<dbReference type="Pfam" id="PF20237">
    <property type="entry name" value="DUF6594"/>
    <property type="match status" value="1"/>
</dbReference>
<dbReference type="Proteomes" id="UP000651452">
    <property type="component" value="Unassembled WGS sequence"/>
</dbReference>
<feature type="transmembrane region" description="Helical" evidence="2">
    <location>
        <begin position="306"/>
        <end position="323"/>
    </location>
</feature>
<dbReference type="PANTHER" id="PTHR34502">
    <property type="entry name" value="DUF6594 DOMAIN-CONTAINING PROTEIN-RELATED"/>
    <property type="match status" value="1"/>
</dbReference>
<dbReference type="AlphaFoldDB" id="A0A8H7ML56"/>
<evidence type="ECO:0000256" key="2">
    <source>
        <dbReference type="SAM" id="Phobius"/>
    </source>
</evidence>
<dbReference type="OrthoDB" id="5416037at2759"/>
<dbReference type="InterPro" id="IPR046529">
    <property type="entry name" value="DUF6594"/>
</dbReference>
<accession>A0A8H7ML56</accession>
<evidence type="ECO:0000259" key="3">
    <source>
        <dbReference type="Pfam" id="PF20237"/>
    </source>
</evidence>
<evidence type="ECO:0000313" key="4">
    <source>
        <dbReference type="EMBL" id="KAF9699563.1"/>
    </source>
</evidence>
<protein>
    <recommendedName>
        <fullName evidence="3">DUF6594 domain-containing protein</fullName>
    </recommendedName>
</protein>
<keyword evidence="2" id="KW-1133">Transmembrane helix</keyword>